<organism evidence="1 2">
    <name type="scientific">Puccinia sorghi</name>
    <dbReference type="NCBI Taxonomy" id="27349"/>
    <lineage>
        <taxon>Eukaryota</taxon>
        <taxon>Fungi</taxon>
        <taxon>Dikarya</taxon>
        <taxon>Basidiomycota</taxon>
        <taxon>Pucciniomycotina</taxon>
        <taxon>Pucciniomycetes</taxon>
        <taxon>Pucciniales</taxon>
        <taxon>Pucciniaceae</taxon>
        <taxon>Puccinia</taxon>
    </lineage>
</organism>
<protein>
    <submittedName>
        <fullName evidence="1">Uncharacterized protein</fullName>
    </submittedName>
</protein>
<reference evidence="1 2" key="1">
    <citation type="submission" date="2015-08" db="EMBL/GenBank/DDBJ databases">
        <title>Next Generation Sequencing and Analysis of the Genome of Puccinia sorghi L Schw, the Causal Agent of Maize Common Rust.</title>
        <authorList>
            <person name="Rochi L."/>
            <person name="Burguener G."/>
            <person name="Darino M."/>
            <person name="Turjanski A."/>
            <person name="Kreff E."/>
            <person name="Dieguez M.J."/>
            <person name="Sacco F."/>
        </authorList>
    </citation>
    <scope>NUCLEOTIDE SEQUENCE [LARGE SCALE GENOMIC DNA]</scope>
    <source>
        <strain evidence="1 2">RO10H11247</strain>
    </source>
</reference>
<sequence>ADAKPIMSFTGTLAHIKAKEVANHLHLRSDKAQGVQILREKACLVLKRDVAQENLSDLSGTDDKKRALMISKAVLGAHPLPLPTQQRAAHLPSSIFNNLAYKNANWITFSSTCLPSPDYLCTLRAIRNIHLFTSFSHRRRSRLIGLNLSGAGSTPTSPFCTQRPSCCSVT</sequence>
<evidence type="ECO:0000313" key="2">
    <source>
        <dbReference type="Proteomes" id="UP000037035"/>
    </source>
</evidence>
<keyword evidence="2" id="KW-1185">Reference proteome</keyword>
<dbReference type="VEuPathDB" id="FungiDB:VP01_7859g1"/>
<dbReference type="STRING" id="27349.A0A0L6UB22"/>
<dbReference type="Proteomes" id="UP000037035">
    <property type="component" value="Unassembled WGS sequence"/>
</dbReference>
<dbReference type="EMBL" id="LAVV01013337">
    <property type="protein sequence ID" value="KNZ45726.1"/>
    <property type="molecule type" value="Genomic_DNA"/>
</dbReference>
<feature type="non-terminal residue" evidence="1">
    <location>
        <position position="1"/>
    </location>
</feature>
<comment type="caution">
    <text evidence="1">The sequence shown here is derived from an EMBL/GenBank/DDBJ whole genome shotgun (WGS) entry which is preliminary data.</text>
</comment>
<evidence type="ECO:0000313" key="1">
    <source>
        <dbReference type="EMBL" id="KNZ45726.1"/>
    </source>
</evidence>
<name>A0A0L6UB22_9BASI</name>
<proteinExistence type="predicted"/>
<gene>
    <name evidence="1" type="ORF">VP01_7859g1</name>
</gene>
<accession>A0A0L6UB22</accession>
<dbReference type="AlphaFoldDB" id="A0A0L6UB22"/>